<dbReference type="EMBL" id="JAPQKQ010000006">
    <property type="protein sequence ID" value="KAJ5192374.1"/>
    <property type="molecule type" value="Genomic_DNA"/>
</dbReference>
<feature type="compositionally biased region" description="Basic and acidic residues" evidence="6">
    <location>
        <begin position="332"/>
        <end position="398"/>
    </location>
</feature>
<feature type="region of interest" description="Disordered" evidence="6">
    <location>
        <begin position="79"/>
        <end position="139"/>
    </location>
</feature>
<feature type="region of interest" description="Disordered" evidence="6">
    <location>
        <begin position="850"/>
        <end position="879"/>
    </location>
</feature>
<reference evidence="8" key="1">
    <citation type="submission" date="2022-11" db="EMBL/GenBank/DDBJ databases">
        <authorList>
            <person name="Petersen C."/>
        </authorList>
    </citation>
    <scope>NUCLEOTIDE SEQUENCE</scope>
    <source>
        <strain evidence="8">IBT 20477</strain>
    </source>
</reference>
<sequence length="879" mass="99364">MDCKKPEDGQPDGQPPQEIRIPCPVCKYRKFRSEQAFCDHLQAEHNIFPCPKCDAIYACRDDLARHKSERHGKVNYKVKHKPKHKGKFSPVIRSVSSPTSENTSSTQLPVQLSPQPARASPSTAHALQPSTKTQTPPAQIRQSSAWVHQGDDQGCPARAQVVRSPHSPVFHPRHQFRQMHHPLPPRPVNASQVPMEIYQEPSQTFQPPGQVPRVSVGFYQASDQVFQPVRVPGSPAGFYQPPAQLYQTPNPPSHTPSPVYQSPPSGYQNQVERYRAASQGHRTPIPIYQTHSRRRKKLQVYRPPLQVPQFPEENYQSLQQFWNSQFLNQEPQHQEPQHQEPQHQEPQHQEPQHQEPQHQEPQHQEPQHQEPQHQEPQHQEPQHQEPQHQEPQHQEPENQKPQQAEQLFRAPARDSHTPEQYSQSPVQDSQQAKEISHFPQQGLLFLRNSQILVQNSQDAEIPQSSEDSKSPEEATQQAEQFSQSFSQSSQPLELNPLLELSQFPMQVPQEAEKVTQSLQKGYQSLGKSQFLVRHYEQAEEISQSTQHSQSAVHISDQTEQGSHSSLHLSAHDPIAAETNEADRATTSTPATNTTTSHLFIPPPPTDPTFSLVYRKMPHRWTDLEPLEQTLIIRYLLATCHSPQRLHSQGYNAPRTIDTKSCLNHDEPHQHHITPRPANSNSTHRKAIVLDCEMIETTVCTSELAFITAIDFLTGEVLINSYVTPTAPVTNWLTPVSGITQEKMDAAIAEGNAFVSNADARGGLRKFLNHETVLIGHALQHDLRTLSLIHGRIVDTSVITSEAVFPNVSSKTTLPRIWGLETLAKELIGIEIRGCLQAWAEKTRDSLAHVRNRRGARRNWGKKGGGANADKGQEQKKTAE</sequence>
<dbReference type="GO" id="GO:0005634">
    <property type="term" value="C:nucleus"/>
    <property type="evidence" value="ECO:0007669"/>
    <property type="project" value="TreeGrafter"/>
</dbReference>
<evidence type="ECO:0000313" key="9">
    <source>
        <dbReference type="Proteomes" id="UP001150942"/>
    </source>
</evidence>
<proteinExistence type="predicted"/>
<feature type="compositionally biased region" description="Basic and acidic residues" evidence="6">
    <location>
        <begin position="870"/>
        <end position="879"/>
    </location>
</feature>
<feature type="compositionally biased region" description="Polar residues" evidence="6">
    <location>
        <begin position="418"/>
        <end position="433"/>
    </location>
</feature>
<feature type="compositionally biased region" description="Low complexity" evidence="6">
    <location>
        <begin position="584"/>
        <end position="596"/>
    </location>
</feature>
<feature type="region of interest" description="Disordered" evidence="6">
    <location>
        <begin position="232"/>
        <end position="296"/>
    </location>
</feature>
<dbReference type="CDD" id="cd06137">
    <property type="entry name" value="DEDDh_RNase"/>
    <property type="match status" value="1"/>
</dbReference>
<dbReference type="PANTHER" id="PTHR12801">
    <property type="entry name" value="RNA EXONUCLEASE REXO1 / RECO3 FAMILY MEMBER-RELATED"/>
    <property type="match status" value="1"/>
</dbReference>
<dbReference type="SMART" id="SM00355">
    <property type="entry name" value="ZnF_C2H2"/>
    <property type="match status" value="2"/>
</dbReference>
<dbReference type="InterPro" id="IPR013520">
    <property type="entry name" value="Ribonucl_H"/>
</dbReference>
<feature type="compositionally biased region" description="Polar residues" evidence="6">
    <location>
        <begin position="256"/>
        <end position="271"/>
    </location>
</feature>
<feature type="compositionally biased region" description="Low complexity" evidence="6">
    <location>
        <begin position="473"/>
        <end position="490"/>
    </location>
</feature>
<feature type="compositionally biased region" description="Low complexity" evidence="6">
    <location>
        <begin position="94"/>
        <end position="106"/>
    </location>
</feature>
<dbReference type="AlphaFoldDB" id="A0A9W9J8A7"/>
<dbReference type="Proteomes" id="UP001150942">
    <property type="component" value="Unassembled WGS sequence"/>
</dbReference>
<dbReference type="SUPFAM" id="SSF53098">
    <property type="entry name" value="Ribonuclease H-like"/>
    <property type="match status" value="1"/>
</dbReference>
<dbReference type="InterPro" id="IPR036397">
    <property type="entry name" value="RNaseH_sf"/>
</dbReference>
<reference evidence="8" key="2">
    <citation type="journal article" date="2023" name="IMA Fungus">
        <title>Comparative genomic study of the Penicillium genus elucidates a diverse pangenome and 15 lateral gene transfer events.</title>
        <authorList>
            <person name="Petersen C."/>
            <person name="Sorensen T."/>
            <person name="Nielsen M.R."/>
            <person name="Sondergaard T.E."/>
            <person name="Sorensen J.L."/>
            <person name="Fitzpatrick D.A."/>
            <person name="Frisvad J.C."/>
            <person name="Nielsen K.L."/>
        </authorList>
    </citation>
    <scope>NUCLEOTIDE SEQUENCE</scope>
    <source>
        <strain evidence="8">IBT 20477</strain>
    </source>
</reference>
<organism evidence="8 9">
    <name type="scientific">Penicillium cf. viridicatum</name>
    <dbReference type="NCBI Taxonomy" id="2972119"/>
    <lineage>
        <taxon>Eukaryota</taxon>
        <taxon>Fungi</taxon>
        <taxon>Dikarya</taxon>
        <taxon>Ascomycota</taxon>
        <taxon>Pezizomycotina</taxon>
        <taxon>Eurotiomycetes</taxon>
        <taxon>Eurotiomycetidae</taxon>
        <taxon>Eurotiales</taxon>
        <taxon>Aspergillaceae</taxon>
        <taxon>Penicillium</taxon>
    </lineage>
</organism>
<evidence type="ECO:0000256" key="5">
    <source>
        <dbReference type="ARBA" id="ARBA00025599"/>
    </source>
</evidence>
<dbReference type="InterPro" id="IPR047021">
    <property type="entry name" value="REXO1/3/4-like"/>
</dbReference>
<keyword evidence="1" id="KW-0698">rRNA processing</keyword>
<dbReference type="InterPro" id="IPR013087">
    <property type="entry name" value="Znf_C2H2_type"/>
</dbReference>
<dbReference type="Pfam" id="PF00929">
    <property type="entry name" value="RNase_T"/>
    <property type="match status" value="1"/>
</dbReference>
<keyword evidence="4" id="KW-0269">Exonuclease</keyword>
<evidence type="ECO:0000313" key="8">
    <source>
        <dbReference type="EMBL" id="KAJ5192374.1"/>
    </source>
</evidence>
<evidence type="ECO:0000256" key="6">
    <source>
        <dbReference type="SAM" id="MobiDB-lite"/>
    </source>
</evidence>
<feature type="compositionally biased region" description="Polar residues" evidence="6">
    <location>
        <begin position="456"/>
        <end position="465"/>
    </location>
</feature>
<dbReference type="GO" id="GO:0004527">
    <property type="term" value="F:exonuclease activity"/>
    <property type="evidence" value="ECO:0007669"/>
    <property type="project" value="UniProtKB-KW"/>
</dbReference>
<evidence type="ECO:0000256" key="1">
    <source>
        <dbReference type="ARBA" id="ARBA00022552"/>
    </source>
</evidence>
<dbReference type="PANTHER" id="PTHR12801:SF45">
    <property type="entry name" value="RNA EXONUCLEASE 4"/>
    <property type="match status" value="1"/>
</dbReference>
<dbReference type="PROSITE" id="PS00028">
    <property type="entry name" value="ZINC_FINGER_C2H2_1"/>
    <property type="match status" value="1"/>
</dbReference>
<feature type="region of interest" description="Disordered" evidence="6">
    <location>
        <begin position="329"/>
        <end position="437"/>
    </location>
</feature>
<evidence type="ECO:0000256" key="3">
    <source>
        <dbReference type="ARBA" id="ARBA00022801"/>
    </source>
</evidence>
<keyword evidence="3" id="KW-0378">Hydrolase</keyword>
<dbReference type="GO" id="GO:0003676">
    <property type="term" value="F:nucleic acid binding"/>
    <property type="evidence" value="ECO:0007669"/>
    <property type="project" value="InterPro"/>
</dbReference>
<accession>A0A9W9J8A7</accession>
<keyword evidence="2" id="KW-0540">Nuclease</keyword>
<comment type="function">
    <text evidence="5">Exoribonuclease involved in ribosome biosynthesis. Involved in the processing of ITS1, the internal transcribed spacer localized between the 18S and 5.8S rRNAs.</text>
</comment>
<dbReference type="GO" id="GO:0006364">
    <property type="term" value="P:rRNA processing"/>
    <property type="evidence" value="ECO:0007669"/>
    <property type="project" value="UniProtKB-KW"/>
</dbReference>
<dbReference type="InterPro" id="IPR012337">
    <property type="entry name" value="RNaseH-like_sf"/>
</dbReference>
<feature type="domain" description="C2H2-type" evidence="7">
    <location>
        <begin position="50"/>
        <end position="71"/>
    </location>
</feature>
<evidence type="ECO:0000259" key="7">
    <source>
        <dbReference type="PROSITE" id="PS00028"/>
    </source>
</evidence>
<feature type="compositionally biased region" description="Polar residues" evidence="6">
    <location>
        <begin position="107"/>
        <end position="139"/>
    </location>
</feature>
<gene>
    <name evidence="8" type="ORF">N7449_008516</name>
</gene>
<dbReference type="OrthoDB" id="16516at2759"/>
<feature type="region of interest" description="Disordered" evidence="6">
    <location>
        <begin position="580"/>
        <end position="603"/>
    </location>
</feature>
<feature type="region of interest" description="Disordered" evidence="6">
    <location>
        <begin position="456"/>
        <end position="490"/>
    </location>
</feature>
<dbReference type="GO" id="GO:0000027">
    <property type="term" value="P:ribosomal large subunit assembly"/>
    <property type="evidence" value="ECO:0007669"/>
    <property type="project" value="TreeGrafter"/>
</dbReference>
<dbReference type="SMART" id="SM00479">
    <property type="entry name" value="EXOIII"/>
    <property type="match status" value="1"/>
</dbReference>
<dbReference type="Gene3D" id="3.30.420.10">
    <property type="entry name" value="Ribonuclease H-like superfamily/Ribonuclease H"/>
    <property type="match status" value="1"/>
</dbReference>
<comment type="caution">
    <text evidence="8">The sequence shown here is derived from an EMBL/GenBank/DDBJ whole genome shotgun (WGS) entry which is preliminary data.</text>
</comment>
<protein>
    <recommendedName>
        <fullName evidence="7">C2H2-type domain-containing protein</fullName>
    </recommendedName>
</protein>
<evidence type="ECO:0000256" key="2">
    <source>
        <dbReference type="ARBA" id="ARBA00022722"/>
    </source>
</evidence>
<feature type="compositionally biased region" description="Basic residues" evidence="6">
    <location>
        <begin position="850"/>
        <end position="860"/>
    </location>
</feature>
<name>A0A9W9J8A7_9EURO</name>
<keyword evidence="9" id="KW-1185">Reference proteome</keyword>
<evidence type="ECO:0000256" key="4">
    <source>
        <dbReference type="ARBA" id="ARBA00022839"/>
    </source>
</evidence>
<feature type="region of interest" description="Disordered" evidence="6">
    <location>
        <begin position="540"/>
        <end position="566"/>
    </location>
</feature>